<comment type="caution">
    <text evidence="1">The sequence shown here is derived from an EMBL/GenBank/DDBJ whole genome shotgun (WGS) entry which is preliminary data.</text>
</comment>
<gene>
    <name evidence="1" type="ORF">BWY04_00673</name>
</gene>
<evidence type="ECO:0000313" key="1">
    <source>
        <dbReference type="EMBL" id="OQB41677.1"/>
    </source>
</evidence>
<protein>
    <submittedName>
        <fullName evidence="1">Uncharacterized protein</fullName>
    </submittedName>
</protein>
<dbReference type="AlphaFoldDB" id="A0A1V5ZN81"/>
<name>A0A1V5ZN81_9BACT</name>
<sequence length="142" mass="15499">MRDFSKMTNKELEDYAESMGIRGVSHKSRAHILNKIYAVTGSARPFDLNPISCVGATLLTMAEYDQEGNCNTHTLVSVSCGANHDFFPVVGHKAGEVMALLKDAMNISDNPQIIINGLPSNGNYVLQEGDRLEFVKHSGEKG</sequence>
<proteinExistence type="predicted"/>
<accession>A0A1V5ZN81</accession>
<reference evidence="1" key="1">
    <citation type="submission" date="2017-02" db="EMBL/GenBank/DDBJ databases">
        <title>Delving into the versatile metabolic prowess of the omnipresent phylum Bacteroidetes.</title>
        <authorList>
            <person name="Nobu M.K."/>
            <person name="Mei R."/>
            <person name="Narihiro T."/>
            <person name="Kuroda K."/>
            <person name="Liu W.-T."/>
        </authorList>
    </citation>
    <scope>NUCLEOTIDE SEQUENCE</scope>
    <source>
        <strain evidence="1">ADurb.Bin160</strain>
    </source>
</reference>
<dbReference type="EMBL" id="MWDB01000012">
    <property type="protein sequence ID" value="OQB41677.1"/>
    <property type="molecule type" value="Genomic_DNA"/>
</dbReference>
<organism evidence="1">
    <name type="scientific">candidate division CPR1 bacterium ADurb.Bin160</name>
    <dbReference type="NCBI Taxonomy" id="1852826"/>
    <lineage>
        <taxon>Bacteria</taxon>
        <taxon>candidate division CPR1</taxon>
    </lineage>
</organism>
<dbReference type="Proteomes" id="UP000485621">
    <property type="component" value="Unassembled WGS sequence"/>
</dbReference>